<name>A0A076Z1C3_STRAG</name>
<dbReference type="EMBL" id="UHEW01000005">
    <property type="protein sequence ID" value="SUN28057.1"/>
    <property type="molecule type" value="Genomic_DNA"/>
</dbReference>
<evidence type="ECO:0000313" key="3">
    <source>
        <dbReference type="EMBL" id="SQA18501.1"/>
    </source>
</evidence>
<dbReference type="AlphaFoldDB" id="A0A076Z1C3"/>
<dbReference type="Proteomes" id="UP001230629">
    <property type="component" value="Unassembled WGS sequence"/>
</dbReference>
<comment type="caution">
    <text evidence="4">The sequence shown here is derived from an EMBL/GenBank/DDBJ whole genome shotgun (WGS) entry which is preliminary data.</text>
</comment>
<dbReference type="Pfam" id="PF07006">
    <property type="entry name" value="DUF1310"/>
    <property type="match status" value="1"/>
</dbReference>
<reference evidence="2" key="3">
    <citation type="submission" date="2023-05" db="EMBL/GenBank/DDBJ databases">
        <title>Cataloging the Phylogenetic Diversity of Human Bladder Bacteria.</title>
        <authorList>
            <person name="Du J."/>
        </authorList>
    </citation>
    <scope>NUCLEOTIDE SEQUENCE</scope>
    <source>
        <strain evidence="2">UMB8703</strain>
    </source>
</reference>
<dbReference type="EMBL" id="UHEQ01000004">
    <property type="protein sequence ID" value="SUN14104.1"/>
    <property type="molecule type" value="Genomic_DNA"/>
</dbReference>
<evidence type="ECO:0000313" key="8">
    <source>
        <dbReference type="Proteomes" id="UP000254076"/>
    </source>
</evidence>
<accession>A0A076Z1C3</accession>
<gene>
    <name evidence="3" type="ORF">NCTC8181_01550</name>
    <name evidence="4" type="ORF">NCTC8185_01379</name>
    <name evidence="5" type="ORF">NCTC9828_00650</name>
    <name evidence="2" type="ORF">QP229_07365</name>
    <name evidence="1" type="ORF">WA04_07535</name>
</gene>
<dbReference type="Proteomes" id="UP000035346">
    <property type="component" value="Unassembled WGS sequence"/>
</dbReference>
<evidence type="ECO:0000313" key="1">
    <source>
        <dbReference type="EMBL" id="KLL37588.1"/>
    </source>
</evidence>
<dbReference type="InterPro" id="IPR010738">
    <property type="entry name" value="DUF1310"/>
</dbReference>
<dbReference type="Proteomes" id="UP000255140">
    <property type="component" value="Unassembled WGS sequence"/>
</dbReference>
<evidence type="ECO:0000313" key="7">
    <source>
        <dbReference type="Proteomes" id="UP000250200"/>
    </source>
</evidence>
<evidence type="ECO:0000313" key="9">
    <source>
        <dbReference type="Proteomes" id="UP000255140"/>
    </source>
</evidence>
<evidence type="ECO:0000313" key="4">
    <source>
        <dbReference type="EMBL" id="SUN14104.1"/>
    </source>
</evidence>
<dbReference type="SMR" id="A0A076Z1C3"/>
<proteinExistence type="predicted"/>
<dbReference type="EMBL" id="UAVB01000001">
    <property type="protein sequence ID" value="SQA18501.1"/>
    <property type="molecule type" value="Genomic_DNA"/>
</dbReference>
<dbReference type="RefSeq" id="WP_000835882.1">
    <property type="nucleotide sequence ID" value="NZ_CAACXY010000016.1"/>
</dbReference>
<dbReference type="Proteomes" id="UP000254076">
    <property type="component" value="Unassembled WGS sequence"/>
</dbReference>
<dbReference type="EMBL" id="LBKL01000076">
    <property type="protein sequence ID" value="KLL37588.1"/>
    <property type="molecule type" value="Genomic_DNA"/>
</dbReference>
<protein>
    <submittedName>
        <fullName evidence="2">DUF1310 domain-containing protein</fullName>
    </submittedName>
    <submittedName>
        <fullName evidence="4">Lmo2805 protein</fullName>
    </submittedName>
</protein>
<reference evidence="7 8" key="2">
    <citation type="submission" date="2018-06" db="EMBL/GenBank/DDBJ databases">
        <authorList>
            <consortium name="Pathogen Informatics"/>
            <person name="Doyle S."/>
        </authorList>
    </citation>
    <scope>NUCLEOTIDE SEQUENCE [LARGE SCALE GENOMIC DNA]</scope>
    <source>
        <strain evidence="3 7">NCTC8181</strain>
        <strain evidence="4 8">NCTC8185</strain>
        <strain evidence="5 9">NCTC9828</strain>
    </source>
</reference>
<dbReference type="EMBL" id="JASOIH010000007">
    <property type="protein sequence ID" value="MDK6899808.1"/>
    <property type="molecule type" value="Genomic_DNA"/>
</dbReference>
<evidence type="ECO:0000313" key="6">
    <source>
        <dbReference type="Proteomes" id="UP000035346"/>
    </source>
</evidence>
<sequence length="130" mass="14702">MKSIKLLSFIVIILLGLGFTVGGLKVTENNKQQELWEIANSKDAKNAYQKWIYAEDKDAFKENAVIKSYDIDKESIKKNPMGGISVRLIINKDPNLYITCNLDKDNQGRLVSQSSHQSPQLTHLLESRGH</sequence>
<organism evidence="4 8">
    <name type="scientific">Streptococcus agalactiae</name>
    <dbReference type="NCBI Taxonomy" id="1311"/>
    <lineage>
        <taxon>Bacteria</taxon>
        <taxon>Bacillati</taxon>
        <taxon>Bacillota</taxon>
        <taxon>Bacilli</taxon>
        <taxon>Lactobacillales</taxon>
        <taxon>Streptococcaceae</taxon>
        <taxon>Streptococcus</taxon>
    </lineage>
</organism>
<dbReference type="KEGG" id="sagg:EN73_08755"/>
<dbReference type="Proteomes" id="UP000250200">
    <property type="component" value="Unassembled WGS sequence"/>
</dbReference>
<reference evidence="1 6" key="1">
    <citation type="journal article" date="2015" name="PLoS ONE">
        <title>Genomic analysis reveals the molecular basis for capsule loss in the group B streptococcus population.</title>
        <authorList>
            <consortium name="DEVANI Consortium"/>
            <person name="Rosini R."/>
            <person name="Campisi E."/>
            <person name="De Chiara M."/>
            <person name="Tettelin H."/>
            <person name="Rinaudo D."/>
            <person name="Toniolo C."/>
            <person name="Metruccio M."/>
            <person name="Guidotti S."/>
            <person name="Sorensen U.B."/>
            <person name="Kilian M."/>
            <person name="Ramirez M."/>
            <person name="Janulczyk R."/>
            <person name="Donati C."/>
            <person name="Grandi G."/>
            <person name="Margarit I."/>
        </authorList>
    </citation>
    <scope>NUCLEOTIDE SEQUENCE [LARGE SCALE GENOMIC DNA]</scope>
    <source>
        <strain evidence="1 6">DK-B-USS-215</strain>
    </source>
</reference>
<evidence type="ECO:0000313" key="5">
    <source>
        <dbReference type="EMBL" id="SUN28057.1"/>
    </source>
</evidence>
<evidence type="ECO:0000313" key="2">
    <source>
        <dbReference type="EMBL" id="MDK6899808.1"/>
    </source>
</evidence>